<dbReference type="InterPro" id="IPR050547">
    <property type="entry name" value="DEAD_box_RNA_helicases"/>
</dbReference>
<dbReference type="CDD" id="cd00268">
    <property type="entry name" value="DEADc"/>
    <property type="match status" value="1"/>
</dbReference>
<dbReference type="Proteomes" id="UP001172036">
    <property type="component" value="Unassembled WGS sequence"/>
</dbReference>
<dbReference type="PANTHER" id="PTHR47963">
    <property type="entry name" value="DEAD-BOX ATP-DEPENDENT RNA HELICASE 47, MITOCHONDRIAL"/>
    <property type="match status" value="1"/>
</dbReference>
<keyword evidence="2" id="KW-0378">Hydrolase</keyword>
<evidence type="ECO:0000259" key="5">
    <source>
        <dbReference type="PROSITE" id="PS51192"/>
    </source>
</evidence>
<proteinExistence type="predicted"/>
<dbReference type="Pfam" id="PF00271">
    <property type="entry name" value="Helicase_C"/>
    <property type="match status" value="1"/>
</dbReference>
<dbReference type="InterPro" id="IPR044742">
    <property type="entry name" value="DEAD/DEAH_RhlB"/>
</dbReference>
<dbReference type="PROSITE" id="PS51192">
    <property type="entry name" value="HELICASE_ATP_BIND_1"/>
    <property type="match status" value="1"/>
</dbReference>
<name>A0ABT9DFF8_9MOLU</name>
<dbReference type="Gene3D" id="3.40.50.300">
    <property type="entry name" value="P-loop containing nucleotide triphosphate hydrolases"/>
    <property type="match status" value="2"/>
</dbReference>
<dbReference type="EMBL" id="JAOSID010000005">
    <property type="protein sequence ID" value="MDO8168161.1"/>
    <property type="molecule type" value="Genomic_DNA"/>
</dbReference>
<dbReference type="Pfam" id="PF00270">
    <property type="entry name" value="DEAD"/>
    <property type="match status" value="1"/>
</dbReference>
<evidence type="ECO:0000256" key="2">
    <source>
        <dbReference type="ARBA" id="ARBA00022801"/>
    </source>
</evidence>
<evidence type="ECO:0000256" key="4">
    <source>
        <dbReference type="ARBA" id="ARBA00022840"/>
    </source>
</evidence>
<dbReference type="RefSeq" id="WP_304515366.1">
    <property type="nucleotide sequence ID" value="NZ_JAOSID010000005.1"/>
</dbReference>
<dbReference type="CDD" id="cd18787">
    <property type="entry name" value="SF2_C_DEAD"/>
    <property type="match status" value="1"/>
</dbReference>
<dbReference type="SUPFAM" id="SSF52540">
    <property type="entry name" value="P-loop containing nucleoside triphosphate hydrolases"/>
    <property type="match status" value="1"/>
</dbReference>
<dbReference type="InterPro" id="IPR011545">
    <property type="entry name" value="DEAD/DEAH_box_helicase_dom"/>
</dbReference>
<gene>
    <name evidence="7" type="ORF">OC680_01555</name>
</gene>
<dbReference type="SMART" id="SM00487">
    <property type="entry name" value="DEXDc"/>
    <property type="match status" value="1"/>
</dbReference>
<feature type="domain" description="Helicase C-terminal" evidence="6">
    <location>
        <begin position="219"/>
        <end position="363"/>
    </location>
</feature>
<dbReference type="InterPro" id="IPR001650">
    <property type="entry name" value="Helicase_C-like"/>
</dbReference>
<dbReference type="PANTHER" id="PTHR47963:SF1">
    <property type="entry name" value="DEAD-BOX ATP-DEPENDENT RNA HELICASE CSHB"/>
    <property type="match status" value="1"/>
</dbReference>
<keyword evidence="4" id="KW-0067">ATP-binding</keyword>
<dbReference type="GO" id="GO:0004386">
    <property type="term" value="F:helicase activity"/>
    <property type="evidence" value="ECO:0007669"/>
    <property type="project" value="UniProtKB-KW"/>
</dbReference>
<reference evidence="7 8" key="1">
    <citation type="journal article" date="2023" name="Int. J. Syst. Evol. Microbiol.">
        <title>The observation of taxonomic boundaries for the 16SrII and 16SrXXV phytoplasmas using genome-based delimitation.</title>
        <authorList>
            <person name="Rodrigues Jardim B."/>
            <person name="Tran-Nguyen L.T.T."/>
            <person name="Gambley C."/>
            <person name="Al-Sadi A.M."/>
            <person name="Al-Subhi A.M."/>
            <person name="Foissac X."/>
            <person name="Salar P."/>
            <person name="Cai H."/>
            <person name="Yang J.Y."/>
            <person name="Davis R."/>
            <person name="Jones L."/>
            <person name="Rodoni B."/>
            <person name="Constable F.E."/>
        </authorList>
    </citation>
    <scope>NUCLEOTIDE SEQUENCE [LARGE SCALE GENOMIC DNA]</scope>
    <source>
        <strain evidence="7">BAWM-155c</strain>
    </source>
</reference>
<evidence type="ECO:0000313" key="7">
    <source>
        <dbReference type="EMBL" id="MDO8168161.1"/>
    </source>
</evidence>
<evidence type="ECO:0000256" key="1">
    <source>
        <dbReference type="ARBA" id="ARBA00022741"/>
    </source>
</evidence>
<organism evidence="7 8">
    <name type="scientific">Candidatus Phytoplasma melaleucae</name>
    <dbReference type="NCBI Taxonomy" id="2982630"/>
    <lineage>
        <taxon>Bacteria</taxon>
        <taxon>Bacillati</taxon>
        <taxon>Mycoplasmatota</taxon>
        <taxon>Mollicutes</taxon>
        <taxon>Acholeplasmatales</taxon>
        <taxon>Acholeplasmataceae</taxon>
        <taxon>Candidatus Phytoplasma</taxon>
    </lineage>
</organism>
<evidence type="ECO:0000313" key="8">
    <source>
        <dbReference type="Proteomes" id="UP001172036"/>
    </source>
</evidence>
<evidence type="ECO:0000256" key="3">
    <source>
        <dbReference type="ARBA" id="ARBA00022806"/>
    </source>
</evidence>
<accession>A0ABT9DFF8</accession>
<feature type="domain" description="Helicase ATP-binding" evidence="5">
    <location>
        <begin position="25"/>
        <end position="194"/>
    </location>
</feature>
<keyword evidence="8" id="KW-1185">Reference proteome</keyword>
<dbReference type="PROSITE" id="PS51194">
    <property type="entry name" value="HELICASE_CTER"/>
    <property type="match status" value="1"/>
</dbReference>
<keyword evidence="3 7" id="KW-0347">Helicase</keyword>
<sequence length="399" mass="46865">MQTYLERKLKELNFFNITPIQKKVFTSFEQPLHLVGISPTGTGKTHAYLLPILSKIAWQRNIIQAVIIAPTNELVFQIFQMLKGIEKQNSKVKIFYGGMDQKKITSHLKTKQPPVVIATLNQLVKYTITNKQLNIYKASFLVLDEADMLFDSKSLSLINLLLIRWHPKILLFSASITTHMKPFVDKYFGKSLFLNTNKEQRLKIKYYALHSFCYKRLNDLVHLAKKINPYAALIFVSNKKNQFHVYETLKKENLNVLNFSSDLLVKQRKRYISEIHKNKYQYIVSSDLTARGLDLDISWVIHYDLPIKNLEFFQHRSGRTGRLGKEGNVLVLYDEKEKTYLEKIKKLYQITFQNIELTPNGYKIKISKSNIFLKKNVHNYKLQKCLPNKKKLFKRRVKK</sequence>
<comment type="caution">
    <text evidence="7">The sequence shown here is derived from an EMBL/GenBank/DDBJ whole genome shotgun (WGS) entry which is preliminary data.</text>
</comment>
<dbReference type="InterPro" id="IPR014001">
    <property type="entry name" value="Helicase_ATP-bd"/>
</dbReference>
<evidence type="ECO:0000259" key="6">
    <source>
        <dbReference type="PROSITE" id="PS51194"/>
    </source>
</evidence>
<dbReference type="InterPro" id="IPR027417">
    <property type="entry name" value="P-loop_NTPase"/>
</dbReference>
<dbReference type="SMART" id="SM00490">
    <property type="entry name" value="HELICc"/>
    <property type="match status" value="1"/>
</dbReference>
<keyword evidence="1" id="KW-0547">Nucleotide-binding</keyword>
<protein>
    <submittedName>
        <fullName evidence="7">DEAD/DEAH box helicase</fullName>
    </submittedName>
</protein>